<dbReference type="EMBL" id="LR796741">
    <property type="protein sequence ID" value="CAB4163081.1"/>
    <property type="molecule type" value="Genomic_DNA"/>
</dbReference>
<evidence type="ECO:0000313" key="1">
    <source>
        <dbReference type="EMBL" id="CAB4163081.1"/>
    </source>
</evidence>
<protein>
    <submittedName>
        <fullName evidence="1">Uncharacterized protein</fullName>
    </submittedName>
</protein>
<gene>
    <name evidence="1" type="ORF">UFOVP799_15</name>
</gene>
<name>A0A6J5P174_9CAUD</name>
<sequence length="170" mass="19096">MVGVAISREQEIECVKIALEQITAIGWSAQNAGRHDRSLNFFEYVAQYAGSIAAEMAVQSYFGEVNIESIREHKFKNKADIGSNIEVKWAGWKDSGLWIQPYDRDGDTAVLVVGKSPTLYIVGWIPVVAAKVNRHANKAQGNWYVPQNHLAQMENFKRSNAGREWENSRG</sequence>
<accession>A0A6J5P174</accession>
<proteinExistence type="predicted"/>
<organism evidence="1">
    <name type="scientific">uncultured Caudovirales phage</name>
    <dbReference type="NCBI Taxonomy" id="2100421"/>
    <lineage>
        <taxon>Viruses</taxon>
        <taxon>Duplodnaviria</taxon>
        <taxon>Heunggongvirae</taxon>
        <taxon>Uroviricota</taxon>
        <taxon>Caudoviricetes</taxon>
        <taxon>Peduoviridae</taxon>
        <taxon>Maltschvirus</taxon>
        <taxon>Maltschvirus maltsch</taxon>
    </lineage>
</organism>
<reference evidence="1" key="1">
    <citation type="submission" date="2020-04" db="EMBL/GenBank/DDBJ databases">
        <authorList>
            <person name="Chiriac C."/>
            <person name="Salcher M."/>
            <person name="Ghai R."/>
            <person name="Kavagutti S V."/>
        </authorList>
    </citation>
    <scope>NUCLEOTIDE SEQUENCE</scope>
</reference>